<dbReference type="InterPro" id="IPR027417">
    <property type="entry name" value="P-loop_NTPase"/>
</dbReference>
<dbReference type="InterPro" id="IPR006703">
    <property type="entry name" value="G_AIG1"/>
</dbReference>
<keyword evidence="2" id="KW-0547">Nucleotide-binding</keyword>
<dbReference type="AlphaFoldDB" id="A0A3B4HBW1"/>
<feature type="domain" description="AIG1-type G" evidence="5">
    <location>
        <begin position="11"/>
        <end position="213"/>
    </location>
</feature>
<evidence type="ECO:0000259" key="5">
    <source>
        <dbReference type="PROSITE" id="PS51720"/>
    </source>
</evidence>
<feature type="transmembrane region" description="Helical" evidence="4">
    <location>
        <begin position="277"/>
        <end position="298"/>
    </location>
</feature>
<keyword evidence="4" id="KW-0812">Transmembrane</keyword>
<dbReference type="Pfam" id="PF04548">
    <property type="entry name" value="AIG1"/>
    <property type="match status" value="1"/>
</dbReference>
<dbReference type="STRING" id="303518.ENSPNYP00000031268"/>
<dbReference type="PANTHER" id="PTHR10903">
    <property type="entry name" value="GTPASE, IMAP FAMILY MEMBER-RELATED"/>
    <property type="match status" value="1"/>
</dbReference>
<evidence type="ECO:0000313" key="6">
    <source>
        <dbReference type="Ensembl" id="ENSPNYP00000031268.1"/>
    </source>
</evidence>
<feature type="transmembrane region" description="Helical" evidence="4">
    <location>
        <begin position="247"/>
        <end position="265"/>
    </location>
</feature>
<dbReference type="Ensembl" id="ENSPNYT00000032020.1">
    <property type="protein sequence ID" value="ENSPNYP00000031268.1"/>
    <property type="gene ID" value="ENSPNYG00000023577.1"/>
</dbReference>
<accession>A0A3B4HBW1</accession>
<keyword evidence="4" id="KW-1133">Transmembrane helix</keyword>
<dbReference type="FunFam" id="3.40.50.300:FF:000366">
    <property type="entry name" value="GTPase, IMAP family member 2"/>
    <property type="match status" value="1"/>
</dbReference>
<dbReference type="SUPFAM" id="SSF52540">
    <property type="entry name" value="P-loop containing nucleoside triphosphate hydrolases"/>
    <property type="match status" value="1"/>
</dbReference>
<reference evidence="6" key="1">
    <citation type="submission" date="2023-09" db="UniProtKB">
        <authorList>
            <consortium name="Ensembl"/>
        </authorList>
    </citation>
    <scope>IDENTIFICATION</scope>
</reference>
<evidence type="ECO:0000256" key="4">
    <source>
        <dbReference type="SAM" id="Phobius"/>
    </source>
</evidence>
<evidence type="ECO:0000256" key="1">
    <source>
        <dbReference type="ARBA" id="ARBA00008535"/>
    </source>
</evidence>
<dbReference type="PANTHER" id="PTHR10903:SF62">
    <property type="entry name" value="GTPASE IMAP FAMILY MEMBER 4-LIKE-RELATED"/>
    <property type="match status" value="1"/>
</dbReference>
<name>A0A3B4HBW1_9CICH</name>
<sequence>AARGEERYTTRGSLRIVVLGKTGVGKRRIPVFEVNHTAESGTQRCQAKFMSVSGRMVLFIDTPGFIDTNRPGEEMKSEILRCVTECAPGPHVFLIVLKVEKYTEHEKGVIDKINQYFSDEAFIFTTIIFTHGDQLPEGMKIEEFVNESKALSDLIKKCGGRCHVIDNKYWKNNQGDEYRTNQYQVAELLKTIDTIIDANKGGYFTNEMLQEVKRDIQQEEGRIKQSSPDLTEEETATKAKQSVFKNLFSKAAGVTTGALLGAFFGGAIKLMKEERSLGLAVGVVLGTAAGVAAAKGMMADAATASDTSVTVQTGSAEPAAE</sequence>
<dbReference type="InterPro" id="IPR045058">
    <property type="entry name" value="GIMA/IAN/Toc"/>
</dbReference>
<dbReference type="Gene3D" id="3.40.50.300">
    <property type="entry name" value="P-loop containing nucleotide triphosphate hydrolases"/>
    <property type="match status" value="1"/>
</dbReference>
<evidence type="ECO:0000256" key="3">
    <source>
        <dbReference type="ARBA" id="ARBA00023134"/>
    </source>
</evidence>
<keyword evidence="3" id="KW-0342">GTP-binding</keyword>
<organism evidence="6">
    <name type="scientific">Pundamilia nyererei</name>
    <dbReference type="NCBI Taxonomy" id="303518"/>
    <lineage>
        <taxon>Eukaryota</taxon>
        <taxon>Metazoa</taxon>
        <taxon>Chordata</taxon>
        <taxon>Craniata</taxon>
        <taxon>Vertebrata</taxon>
        <taxon>Euteleostomi</taxon>
        <taxon>Actinopterygii</taxon>
        <taxon>Neopterygii</taxon>
        <taxon>Teleostei</taxon>
        <taxon>Neoteleostei</taxon>
        <taxon>Acanthomorphata</taxon>
        <taxon>Ovalentaria</taxon>
        <taxon>Cichlomorphae</taxon>
        <taxon>Cichliformes</taxon>
        <taxon>Cichlidae</taxon>
        <taxon>African cichlids</taxon>
        <taxon>Pseudocrenilabrinae</taxon>
        <taxon>Haplochromini</taxon>
        <taxon>Pundamilia</taxon>
    </lineage>
</organism>
<protein>
    <recommendedName>
        <fullName evidence="5">AIG1-type G domain-containing protein</fullName>
    </recommendedName>
</protein>
<dbReference type="GeneTree" id="ENSGT01150000286992"/>
<proteinExistence type="inferred from homology"/>
<dbReference type="PROSITE" id="PS51720">
    <property type="entry name" value="G_AIG1"/>
    <property type="match status" value="1"/>
</dbReference>
<keyword evidence="4" id="KW-0472">Membrane</keyword>
<evidence type="ECO:0000256" key="2">
    <source>
        <dbReference type="ARBA" id="ARBA00022741"/>
    </source>
</evidence>
<comment type="similarity">
    <text evidence="1">Belongs to the TRAFAC class TrmE-Era-EngA-EngB-Septin-like GTPase superfamily. AIG1/Toc34/Toc159-like paraseptin GTPase family. IAN subfamily.</text>
</comment>
<dbReference type="GO" id="GO:0005525">
    <property type="term" value="F:GTP binding"/>
    <property type="evidence" value="ECO:0007669"/>
    <property type="project" value="UniProtKB-KW"/>
</dbReference>